<dbReference type="Proteomes" id="UP000198964">
    <property type="component" value="Unassembled WGS sequence"/>
</dbReference>
<accession>A0A1I2G7Y1</accession>
<dbReference type="SMART" id="SM00850">
    <property type="entry name" value="LytTR"/>
    <property type="match status" value="1"/>
</dbReference>
<dbReference type="RefSeq" id="WP_093919389.1">
    <property type="nucleotide sequence ID" value="NZ_FONW01000002.1"/>
</dbReference>
<keyword evidence="4" id="KW-1185">Reference proteome</keyword>
<keyword evidence="1" id="KW-0472">Membrane</keyword>
<keyword evidence="1" id="KW-0812">Transmembrane</keyword>
<protein>
    <submittedName>
        <fullName evidence="3">LytTr DNA-binding domain-containing protein</fullName>
    </submittedName>
</protein>
<feature type="transmembrane region" description="Helical" evidence="1">
    <location>
        <begin position="20"/>
        <end position="38"/>
    </location>
</feature>
<dbReference type="InterPro" id="IPR046947">
    <property type="entry name" value="LytR-like"/>
</dbReference>
<keyword evidence="3" id="KW-0238">DNA-binding</keyword>
<feature type="transmembrane region" description="Helical" evidence="1">
    <location>
        <begin position="119"/>
        <end position="143"/>
    </location>
</feature>
<dbReference type="PANTHER" id="PTHR37299:SF1">
    <property type="entry name" value="STAGE 0 SPORULATION PROTEIN A HOMOLOG"/>
    <property type="match status" value="1"/>
</dbReference>
<keyword evidence="1" id="KW-1133">Transmembrane helix</keyword>
<reference evidence="3 4" key="1">
    <citation type="submission" date="2016-10" db="EMBL/GenBank/DDBJ databases">
        <authorList>
            <person name="de Groot N.N."/>
        </authorList>
    </citation>
    <scope>NUCLEOTIDE SEQUENCE [LARGE SCALE GENOMIC DNA]</scope>
    <source>
        <strain evidence="3 4">CGMCC 1.9156</strain>
    </source>
</reference>
<dbReference type="STRING" id="655355.SAMN05216283_102764"/>
<evidence type="ECO:0000313" key="4">
    <source>
        <dbReference type="Proteomes" id="UP000198964"/>
    </source>
</evidence>
<dbReference type="PROSITE" id="PS50930">
    <property type="entry name" value="HTH_LYTTR"/>
    <property type="match status" value="1"/>
</dbReference>
<evidence type="ECO:0000313" key="3">
    <source>
        <dbReference type="EMBL" id="SFF13047.1"/>
    </source>
</evidence>
<sequence length="282" mass="33252">MNWDFAHQKFTLLDQKSDRYFMILVCLVFGVLFINVFVPFNINRWYSDSGFIQFLRLSSYGFVVSLVLLFTQFPLRKLFDVKSFTLKTYSFWVVIEILLMSLVYIFLYGNPLGNFMNDFIFSIKYTLLGICVPYSFALLIIYYRKQQVKIRTMSDQMQTPIQNQLIAFKDEYGKVKFSLALEDILLLESTDNYVTVYFKAGEKIERQLLRNSLKKLEHTFADYGIARCHRSFMINLAKIEMIRKQGKKLQLKLKSLERNIPVSEKYSPQIEAISSPELPFHP</sequence>
<name>A0A1I2G7Y1_9BACT</name>
<dbReference type="Gene3D" id="2.40.50.1020">
    <property type="entry name" value="LytTr DNA-binding domain"/>
    <property type="match status" value="1"/>
</dbReference>
<dbReference type="PANTHER" id="PTHR37299">
    <property type="entry name" value="TRANSCRIPTIONAL REGULATOR-RELATED"/>
    <property type="match status" value="1"/>
</dbReference>
<feature type="transmembrane region" description="Helical" evidence="1">
    <location>
        <begin position="50"/>
        <end position="69"/>
    </location>
</feature>
<gene>
    <name evidence="3" type="ORF">SAMN05216283_102764</name>
</gene>
<dbReference type="Pfam" id="PF04397">
    <property type="entry name" value="LytTR"/>
    <property type="match status" value="1"/>
</dbReference>
<feature type="transmembrane region" description="Helical" evidence="1">
    <location>
        <begin position="89"/>
        <end position="107"/>
    </location>
</feature>
<dbReference type="GO" id="GO:0003677">
    <property type="term" value="F:DNA binding"/>
    <property type="evidence" value="ECO:0007669"/>
    <property type="project" value="UniProtKB-KW"/>
</dbReference>
<evidence type="ECO:0000259" key="2">
    <source>
        <dbReference type="PROSITE" id="PS50930"/>
    </source>
</evidence>
<proteinExistence type="predicted"/>
<dbReference type="EMBL" id="FONW01000002">
    <property type="protein sequence ID" value="SFF13047.1"/>
    <property type="molecule type" value="Genomic_DNA"/>
</dbReference>
<dbReference type="GO" id="GO:0000156">
    <property type="term" value="F:phosphorelay response regulator activity"/>
    <property type="evidence" value="ECO:0007669"/>
    <property type="project" value="InterPro"/>
</dbReference>
<dbReference type="AlphaFoldDB" id="A0A1I2G7Y1"/>
<evidence type="ECO:0000256" key="1">
    <source>
        <dbReference type="SAM" id="Phobius"/>
    </source>
</evidence>
<feature type="domain" description="HTH LytTR-type" evidence="2">
    <location>
        <begin position="177"/>
        <end position="276"/>
    </location>
</feature>
<organism evidence="3 4">
    <name type="scientific">Sunxiuqinia elliptica</name>
    <dbReference type="NCBI Taxonomy" id="655355"/>
    <lineage>
        <taxon>Bacteria</taxon>
        <taxon>Pseudomonadati</taxon>
        <taxon>Bacteroidota</taxon>
        <taxon>Bacteroidia</taxon>
        <taxon>Marinilabiliales</taxon>
        <taxon>Prolixibacteraceae</taxon>
        <taxon>Sunxiuqinia</taxon>
    </lineage>
</organism>
<dbReference type="InterPro" id="IPR007492">
    <property type="entry name" value="LytTR_DNA-bd_dom"/>
</dbReference>